<dbReference type="InterPro" id="IPR017946">
    <property type="entry name" value="PLC-like_Pdiesterase_TIM-brl"/>
</dbReference>
<accession>A0A194VM38</accession>
<evidence type="ECO:0000313" key="4">
    <source>
        <dbReference type="Proteomes" id="UP000078559"/>
    </source>
</evidence>
<keyword evidence="4" id="KW-1185">Reference proteome</keyword>
<gene>
    <name evidence="3" type="ORF">VM1G_00820</name>
</gene>
<dbReference type="Gene3D" id="3.20.20.190">
    <property type="entry name" value="Phosphatidylinositol (PI) phosphodiesterase"/>
    <property type="match status" value="1"/>
</dbReference>
<reference evidence="3" key="1">
    <citation type="submission" date="2014-12" db="EMBL/GenBank/DDBJ databases">
        <title>Genome Sequence of Valsa Canker Pathogens Uncovers a Specific Adaption of Colonization on Woody Bark.</title>
        <authorList>
            <person name="Yin Z."/>
            <person name="Liu H."/>
            <person name="Gao X."/>
            <person name="Li Z."/>
            <person name="Song N."/>
            <person name="Ke X."/>
            <person name="Dai Q."/>
            <person name="Wu Y."/>
            <person name="Sun Y."/>
            <person name="Xu J.-R."/>
            <person name="Kang Z.K."/>
            <person name="Wang L."/>
            <person name="Huang L."/>
        </authorList>
    </citation>
    <scope>NUCLEOTIDE SEQUENCE [LARGE SCALE GENOMIC DNA]</scope>
    <source>
        <strain evidence="3">03-8</strain>
    </source>
</reference>
<dbReference type="GO" id="GO:0008081">
    <property type="term" value="F:phosphoric diester hydrolase activity"/>
    <property type="evidence" value="ECO:0007669"/>
    <property type="project" value="InterPro"/>
</dbReference>
<dbReference type="Pfam" id="PF00388">
    <property type="entry name" value="PI-PLC-X"/>
    <property type="match status" value="1"/>
</dbReference>
<dbReference type="InterPro" id="IPR000909">
    <property type="entry name" value="PLipase_C_PInositol-sp_X_dom"/>
</dbReference>
<dbReference type="PANTHER" id="PTHR13593:SF116">
    <property type="entry name" value="PLC-LIKE PHOSPHODIESTERASE"/>
    <property type="match status" value="1"/>
</dbReference>
<dbReference type="GO" id="GO:0006629">
    <property type="term" value="P:lipid metabolic process"/>
    <property type="evidence" value="ECO:0007669"/>
    <property type="project" value="InterPro"/>
</dbReference>
<name>A0A194VM38_CYTMA</name>
<dbReference type="OrthoDB" id="1046782at2759"/>
<evidence type="ECO:0000313" key="3">
    <source>
        <dbReference type="EMBL" id="KUI65251.1"/>
    </source>
</evidence>
<dbReference type="CDD" id="cd08586">
    <property type="entry name" value="PI-PLCc_BcPLC_like"/>
    <property type="match status" value="1"/>
</dbReference>
<dbReference type="EMBL" id="CM003098">
    <property type="protein sequence ID" value="KUI65251.1"/>
    <property type="molecule type" value="Genomic_DNA"/>
</dbReference>
<dbReference type="PANTHER" id="PTHR13593">
    <property type="match status" value="1"/>
</dbReference>
<feature type="chain" id="PRO_5008266611" evidence="1">
    <location>
        <begin position="20"/>
        <end position="386"/>
    </location>
</feature>
<dbReference type="PROSITE" id="PS50007">
    <property type="entry name" value="PIPLC_X_DOMAIN"/>
    <property type="match status" value="1"/>
</dbReference>
<dbReference type="InterPro" id="IPR051057">
    <property type="entry name" value="PI-PLC_domain"/>
</dbReference>
<evidence type="ECO:0000256" key="1">
    <source>
        <dbReference type="SAM" id="SignalP"/>
    </source>
</evidence>
<dbReference type="SMR" id="A0A194VM38"/>
<dbReference type="SUPFAM" id="SSF51695">
    <property type="entry name" value="PLC-like phosphodiesterases"/>
    <property type="match status" value="1"/>
</dbReference>
<evidence type="ECO:0000259" key="2">
    <source>
        <dbReference type="SMART" id="SM00148"/>
    </source>
</evidence>
<dbReference type="SMART" id="SM00148">
    <property type="entry name" value="PLCXc"/>
    <property type="match status" value="1"/>
</dbReference>
<dbReference type="Proteomes" id="UP000078559">
    <property type="component" value="Chromosome 1"/>
</dbReference>
<organism evidence="3 4">
    <name type="scientific">Cytospora mali</name>
    <name type="common">Apple Valsa canker fungus</name>
    <name type="synonym">Valsa mali</name>
    <dbReference type="NCBI Taxonomy" id="578113"/>
    <lineage>
        <taxon>Eukaryota</taxon>
        <taxon>Fungi</taxon>
        <taxon>Dikarya</taxon>
        <taxon>Ascomycota</taxon>
        <taxon>Pezizomycotina</taxon>
        <taxon>Sordariomycetes</taxon>
        <taxon>Sordariomycetidae</taxon>
        <taxon>Diaporthales</taxon>
        <taxon>Cytosporaceae</taxon>
        <taxon>Cytospora</taxon>
    </lineage>
</organism>
<dbReference type="AlphaFoldDB" id="A0A194VM38"/>
<keyword evidence="1" id="KW-0732">Signal</keyword>
<feature type="domain" description="Phosphatidylinositol-specific phospholipase C X" evidence="2">
    <location>
        <begin position="55"/>
        <end position="224"/>
    </location>
</feature>
<proteinExistence type="predicted"/>
<sequence length="386" mass="42493">MKGQLFLVGSSCISSIVLAGHIPRTVEFPANATEIFGPYVQDNGTLASWMSKYPDDTPLALMNIPGTHDSATWNYTEATQAALANVTAGDGELTYPPELFRCQSASIMASLNAGVRFFDLRFALDPTGTKLVFWHSQALMSETATVDDIVAAFYYWLDMHSSETVILSFQYEGSTTVNATFDSTVQLMLFDILNSTTAAQYIEQTHDVLPTLGNARGKVVLFKRFDLDQLPDEYQEALPGLHLSPSLWTDDSKNITLTYNTVLKLTAYAEDYYEPDDLGYDSSVAANIAAKVNATITHLQMATSEYFNHADNLFITYASGEHILTWPESVTPQIMAVGDDNSSTPLGGVNQQIDPVLKGFRGQRMGIVVVDFWDQPRDLISDIIGV</sequence>
<protein>
    <submittedName>
        <fullName evidence="3">1-phosphatidylinositol phosphodiesterase</fullName>
    </submittedName>
</protein>
<feature type="signal peptide" evidence="1">
    <location>
        <begin position="1"/>
        <end position="19"/>
    </location>
</feature>